<reference evidence="18 19" key="1">
    <citation type="submission" date="2007-01" db="EMBL/GenBank/DDBJ databases">
        <authorList>
            <person name="Haygood M."/>
            <person name="Podell S."/>
            <person name="Anderson C."/>
            <person name="Hopkinson B."/>
            <person name="Roe K."/>
            <person name="Barbeau K."/>
            <person name="Gaasterland T."/>
            <person name="Ferriera S."/>
            <person name="Johnson J."/>
            <person name="Kravitz S."/>
            <person name="Beeson K."/>
            <person name="Sutton G."/>
            <person name="Rogers Y.-H."/>
            <person name="Friedman R."/>
            <person name="Frazier M."/>
            <person name="Venter J.C."/>
        </authorList>
    </citation>
    <scope>NUCLEOTIDE SEQUENCE [LARGE SCALE GENOMIC DNA]</scope>
    <source>
        <strain evidence="18 19">ATCC 23134</strain>
    </source>
</reference>
<keyword evidence="5 14" id="KW-0004">4Fe-4S</keyword>
<evidence type="ECO:0000256" key="14">
    <source>
        <dbReference type="PIRNR" id="PIRNR000167"/>
    </source>
</evidence>
<keyword evidence="19" id="KW-1185">Reference proteome</keyword>
<dbReference type="SUPFAM" id="SSF102114">
    <property type="entry name" value="Radical SAM enzymes"/>
    <property type="match status" value="1"/>
</dbReference>
<feature type="binding site" evidence="15">
    <location>
        <position position="330"/>
    </location>
    <ligand>
        <name>S-adenosyl-L-methionine</name>
        <dbReference type="ChEBI" id="CHEBI:59789"/>
        <label>1</label>
    </ligand>
</feature>
<dbReference type="PANTHER" id="PTHR13932:SF6">
    <property type="entry name" value="OXYGEN-INDEPENDENT COPROPORPHYRINOGEN III OXIDASE"/>
    <property type="match status" value="1"/>
</dbReference>
<keyword evidence="10 14" id="KW-0408">Iron</keyword>
<evidence type="ECO:0000256" key="11">
    <source>
        <dbReference type="ARBA" id="ARBA00023014"/>
    </source>
</evidence>
<feature type="binding site" evidence="15">
    <location>
        <position position="145"/>
    </location>
    <ligand>
        <name>S-adenosyl-L-methionine</name>
        <dbReference type="ChEBI" id="CHEBI:59789"/>
        <label>1</label>
    </ligand>
</feature>
<dbReference type="PROSITE" id="PS51918">
    <property type="entry name" value="RADICAL_SAM"/>
    <property type="match status" value="1"/>
</dbReference>
<dbReference type="EC" id="1.3.98.3" evidence="14"/>
<sequence length="454" mass="52419">MNKHLIDKYNIPAPRYTSYPTVPFWENERFSAHQWKQSVARSFRESNPQEGISLYIHLPFCESLCTFCGCNKRITKNHQVERPYLETVLKEWQMYKDLFDTPPRIKEMHLGGGSPTFFSAQNLGWLIEGILADTELDDTPLFSFEGNPNNTTKEHLQVLYNLGFRRVSYGIQDYDLNVQKAIRRIQPYEQVQLTHEQSKAVGYTSINHDLVYGLPLQTLESVLDTIRKTEALAPDRIAFYSYAHVPWVKGSGQRGYSETDLPKSAAKRQLYEEGRQLLESGGYREIGLDHFSLSNDDLYQALEEKRLHRNFMGYTSSKTQLMIGLGVSSISDSWYAFAQNVKKVEEYQHLVNSGELPVFRGHHLNTEDLIIRQHILNLMCQLETSWTNEEAKLGGFDGLMPHLEEFEKDGLISVSNEGIKIKAEGRPFIRNICMAFDARLWRNKPETRIFSMAI</sequence>
<comment type="cofactor">
    <cofactor evidence="14 16">
        <name>[4Fe-4S] cluster</name>
        <dbReference type="ChEBI" id="CHEBI:49883"/>
    </cofactor>
    <text evidence="14 16">Binds 1 [4Fe-4S] cluster. The cluster is coordinated with 3 cysteines and an exchangeable S-adenosyl-L-methionine.</text>
</comment>
<dbReference type="GO" id="GO:0046872">
    <property type="term" value="F:metal ion binding"/>
    <property type="evidence" value="ECO:0007669"/>
    <property type="project" value="UniProtKB-KW"/>
</dbReference>
<protein>
    <recommendedName>
        <fullName evidence="14">Coproporphyrinogen-III oxidase</fullName>
        <ecNumber evidence="14">1.3.98.3</ecNumber>
    </recommendedName>
</protein>
<dbReference type="InterPro" id="IPR004558">
    <property type="entry name" value="Coprogen_oxidase_HemN"/>
</dbReference>
<evidence type="ECO:0000256" key="5">
    <source>
        <dbReference type="ARBA" id="ARBA00022485"/>
    </source>
</evidence>
<dbReference type="GO" id="GO:0051989">
    <property type="term" value="F:coproporphyrinogen dehydrogenase activity"/>
    <property type="evidence" value="ECO:0007669"/>
    <property type="project" value="UniProtKB-EC"/>
</dbReference>
<dbReference type="SMART" id="SM00729">
    <property type="entry name" value="Elp3"/>
    <property type="match status" value="1"/>
</dbReference>
<feature type="binding site" evidence="15">
    <location>
        <position position="209"/>
    </location>
    <ligand>
        <name>S-adenosyl-L-methionine</name>
        <dbReference type="ChEBI" id="CHEBI:59789"/>
        <label>2</label>
    </ligand>
</feature>
<dbReference type="GO" id="GO:0006782">
    <property type="term" value="P:protoporphyrinogen IX biosynthetic process"/>
    <property type="evidence" value="ECO:0007669"/>
    <property type="project" value="UniProtKB-UniPathway"/>
</dbReference>
<evidence type="ECO:0000256" key="7">
    <source>
        <dbReference type="ARBA" id="ARBA00022691"/>
    </source>
</evidence>
<comment type="subunit">
    <text evidence="4">Monomer.</text>
</comment>
<dbReference type="InterPro" id="IPR034505">
    <property type="entry name" value="Coproporphyrinogen-III_oxidase"/>
</dbReference>
<dbReference type="Proteomes" id="UP000004095">
    <property type="component" value="Unassembled WGS sequence"/>
</dbReference>
<feature type="binding site" evidence="15">
    <location>
        <begin position="67"/>
        <end position="69"/>
    </location>
    <ligand>
        <name>S-adenosyl-L-methionine</name>
        <dbReference type="ChEBI" id="CHEBI:59789"/>
        <label>2</label>
    </ligand>
</feature>
<dbReference type="NCBIfam" id="TIGR00538">
    <property type="entry name" value="hemN"/>
    <property type="match status" value="1"/>
</dbReference>
<evidence type="ECO:0000256" key="16">
    <source>
        <dbReference type="PIRSR" id="PIRSR000167-2"/>
    </source>
</evidence>
<proteinExistence type="inferred from homology"/>
<dbReference type="GO" id="GO:0005737">
    <property type="term" value="C:cytoplasm"/>
    <property type="evidence" value="ECO:0007669"/>
    <property type="project" value="UniProtKB-SubCell"/>
</dbReference>
<evidence type="ECO:0000256" key="9">
    <source>
        <dbReference type="ARBA" id="ARBA00023002"/>
    </source>
</evidence>
<comment type="caution">
    <text evidence="18">The sequence shown here is derived from an EMBL/GenBank/DDBJ whole genome shotgun (WGS) entry which is preliminary data.</text>
</comment>
<dbReference type="Gene3D" id="3.20.20.70">
    <property type="entry name" value="Aldolase class I"/>
    <property type="match status" value="1"/>
</dbReference>
<dbReference type="RefSeq" id="WP_002693484.1">
    <property type="nucleotide sequence ID" value="NZ_AAWS01000002.1"/>
</dbReference>
<evidence type="ECO:0000256" key="15">
    <source>
        <dbReference type="PIRSR" id="PIRSR000167-1"/>
    </source>
</evidence>
<dbReference type="Gene3D" id="1.10.10.920">
    <property type="match status" value="1"/>
</dbReference>
<dbReference type="PIRSF" id="PIRSF000167">
    <property type="entry name" value="HemN"/>
    <property type="match status" value="1"/>
</dbReference>
<feature type="binding site" evidence="15">
    <location>
        <position position="243"/>
    </location>
    <ligand>
        <name>S-adenosyl-L-methionine</name>
        <dbReference type="ChEBI" id="CHEBI:59789"/>
        <label>2</label>
    </ligand>
</feature>
<feature type="binding site" evidence="15">
    <location>
        <position position="112"/>
    </location>
    <ligand>
        <name>S-adenosyl-L-methionine</name>
        <dbReference type="ChEBI" id="CHEBI:59789"/>
        <label>1</label>
    </ligand>
</feature>
<evidence type="ECO:0000256" key="12">
    <source>
        <dbReference type="ARBA" id="ARBA00023244"/>
    </source>
</evidence>
<keyword evidence="7 14" id="KW-0949">S-adenosyl-L-methionine</keyword>
<evidence type="ECO:0000256" key="4">
    <source>
        <dbReference type="ARBA" id="ARBA00011245"/>
    </source>
</evidence>
<feature type="binding site" evidence="15">
    <location>
        <position position="55"/>
    </location>
    <ligand>
        <name>S-adenosyl-L-methionine</name>
        <dbReference type="ChEBI" id="CHEBI:59789"/>
        <label>1</label>
    </ligand>
</feature>
<name>A1ZDD7_MICM2</name>
<dbReference type="eggNOG" id="COG0635">
    <property type="taxonomic scope" value="Bacteria"/>
</dbReference>
<dbReference type="EMBL" id="AAWS01000002">
    <property type="protein sequence ID" value="EAY31676.1"/>
    <property type="molecule type" value="Genomic_DNA"/>
</dbReference>
<dbReference type="AlphaFoldDB" id="A1ZDD7"/>
<dbReference type="UniPathway" id="UPA00251">
    <property type="reaction ID" value="UER00323"/>
</dbReference>
<accession>A1ZDD7</accession>
<keyword evidence="11 14" id="KW-0411">Iron-sulfur</keyword>
<feature type="binding site" evidence="16">
    <location>
        <position position="61"/>
    </location>
    <ligand>
        <name>[4Fe-4S] cluster</name>
        <dbReference type="ChEBI" id="CHEBI:49883"/>
        <note>4Fe-4S-S-AdoMet</note>
    </ligand>
</feature>
<organism evidence="18 19">
    <name type="scientific">Microscilla marina ATCC 23134</name>
    <dbReference type="NCBI Taxonomy" id="313606"/>
    <lineage>
        <taxon>Bacteria</taxon>
        <taxon>Pseudomonadati</taxon>
        <taxon>Bacteroidota</taxon>
        <taxon>Cytophagia</taxon>
        <taxon>Cytophagales</taxon>
        <taxon>Microscillaceae</taxon>
        <taxon>Microscilla</taxon>
    </lineage>
</organism>
<dbReference type="PANTHER" id="PTHR13932">
    <property type="entry name" value="COPROPORPHYRINIGEN III OXIDASE"/>
    <property type="match status" value="1"/>
</dbReference>
<evidence type="ECO:0000313" key="18">
    <source>
        <dbReference type="EMBL" id="EAY31676.1"/>
    </source>
</evidence>
<dbReference type="Pfam" id="PF04055">
    <property type="entry name" value="Radical_SAM"/>
    <property type="match status" value="1"/>
</dbReference>
<dbReference type="OrthoDB" id="9808022at2"/>
<evidence type="ECO:0000259" key="17">
    <source>
        <dbReference type="PROSITE" id="PS51918"/>
    </source>
</evidence>
<evidence type="ECO:0000313" key="19">
    <source>
        <dbReference type="Proteomes" id="UP000004095"/>
    </source>
</evidence>
<comment type="catalytic activity">
    <reaction evidence="13 14">
        <text>coproporphyrinogen III + 2 S-adenosyl-L-methionine = protoporphyrinogen IX + 2 5'-deoxyadenosine + 2 L-methionine + 2 CO2</text>
        <dbReference type="Rhea" id="RHEA:15425"/>
        <dbReference type="ChEBI" id="CHEBI:16526"/>
        <dbReference type="ChEBI" id="CHEBI:17319"/>
        <dbReference type="ChEBI" id="CHEBI:57307"/>
        <dbReference type="ChEBI" id="CHEBI:57309"/>
        <dbReference type="ChEBI" id="CHEBI:57844"/>
        <dbReference type="ChEBI" id="CHEBI:59789"/>
        <dbReference type="EC" id="1.3.98.3"/>
    </reaction>
</comment>
<dbReference type="InterPro" id="IPR058240">
    <property type="entry name" value="rSAM_sf"/>
</dbReference>
<evidence type="ECO:0000256" key="10">
    <source>
        <dbReference type="ARBA" id="ARBA00023004"/>
    </source>
</evidence>
<keyword evidence="6 14" id="KW-0963">Cytoplasm</keyword>
<dbReference type="GO" id="GO:0051539">
    <property type="term" value="F:4 iron, 4 sulfur cluster binding"/>
    <property type="evidence" value="ECO:0007669"/>
    <property type="project" value="UniProtKB-KW"/>
</dbReference>
<evidence type="ECO:0000256" key="8">
    <source>
        <dbReference type="ARBA" id="ARBA00022723"/>
    </source>
</evidence>
<keyword evidence="8 14" id="KW-0479">Metal-binding</keyword>
<dbReference type="InterPro" id="IPR007197">
    <property type="entry name" value="rSAM"/>
</dbReference>
<feature type="binding site" evidence="15">
    <location>
        <position position="184"/>
    </location>
    <ligand>
        <name>S-adenosyl-L-methionine</name>
        <dbReference type="ChEBI" id="CHEBI:59789"/>
        <label>2</label>
    </ligand>
</feature>
<evidence type="ECO:0000256" key="2">
    <source>
        <dbReference type="ARBA" id="ARBA00004785"/>
    </source>
</evidence>
<feature type="binding site" evidence="15">
    <location>
        <position position="172"/>
    </location>
    <ligand>
        <name>S-adenosyl-L-methionine</name>
        <dbReference type="ChEBI" id="CHEBI:59789"/>
        <label>2</label>
    </ligand>
</feature>
<feature type="domain" description="Radical SAM core" evidence="17">
    <location>
        <begin position="46"/>
        <end position="284"/>
    </location>
</feature>
<feature type="binding site" evidence="16">
    <location>
        <position position="68"/>
    </location>
    <ligand>
        <name>[4Fe-4S] cluster</name>
        <dbReference type="ChEBI" id="CHEBI:49883"/>
        <note>4Fe-4S-S-AdoMet</note>
    </ligand>
</feature>
<evidence type="ECO:0000256" key="6">
    <source>
        <dbReference type="ARBA" id="ARBA00022490"/>
    </source>
</evidence>
<dbReference type="GO" id="GO:0004109">
    <property type="term" value="F:coproporphyrinogen oxidase activity"/>
    <property type="evidence" value="ECO:0007669"/>
    <property type="project" value="InterPro"/>
</dbReference>
<dbReference type="InterPro" id="IPR013785">
    <property type="entry name" value="Aldolase_TIM"/>
</dbReference>
<dbReference type="SFLD" id="SFLDS00029">
    <property type="entry name" value="Radical_SAM"/>
    <property type="match status" value="1"/>
</dbReference>
<gene>
    <name evidence="18" type="ORF">M23134_05182</name>
</gene>
<evidence type="ECO:0000256" key="1">
    <source>
        <dbReference type="ARBA" id="ARBA00004496"/>
    </source>
</evidence>
<comment type="similarity">
    <text evidence="3 14">Belongs to the anaerobic coproporphyrinogen-III oxidase family.</text>
</comment>
<evidence type="ECO:0000256" key="13">
    <source>
        <dbReference type="ARBA" id="ARBA00048321"/>
    </source>
</evidence>
<dbReference type="InterPro" id="IPR006638">
    <property type="entry name" value="Elp3/MiaA/NifB-like_rSAM"/>
</dbReference>
<comment type="pathway">
    <text evidence="2 14">Porphyrin-containing compound metabolism; protoporphyrin-IX biosynthesis; protoporphyrinogen-IX from coproporphyrinogen-III (AdoMet route): step 1/1.</text>
</comment>
<keyword evidence="9 14" id="KW-0560">Oxidoreductase</keyword>
<keyword evidence="12 14" id="KW-0627">Porphyrin biosynthesis</keyword>
<feature type="binding site" evidence="16">
    <location>
        <position position="65"/>
    </location>
    <ligand>
        <name>[4Fe-4S] cluster</name>
        <dbReference type="ChEBI" id="CHEBI:49883"/>
        <note>4Fe-4S-S-AdoMet</note>
    </ligand>
</feature>
<comment type="subcellular location">
    <subcellularLocation>
        <location evidence="1 14">Cytoplasm</location>
    </subcellularLocation>
</comment>
<dbReference type="SFLD" id="SFLDG01065">
    <property type="entry name" value="anaerobic_coproporphyrinogen-I"/>
    <property type="match status" value="1"/>
</dbReference>
<evidence type="ECO:0000256" key="3">
    <source>
        <dbReference type="ARBA" id="ARBA00005493"/>
    </source>
</evidence>